<accession>A0A3P8BBE0</accession>
<evidence type="ECO:0000313" key="2">
    <source>
        <dbReference type="Proteomes" id="UP000269396"/>
    </source>
</evidence>
<name>A0A3P8BBE0_9TREM</name>
<evidence type="ECO:0000313" key="1">
    <source>
        <dbReference type="EMBL" id="VDP24467.1"/>
    </source>
</evidence>
<keyword evidence="2" id="KW-1185">Reference proteome</keyword>
<organism evidence="1 2">
    <name type="scientific">Schistosoma mattheei</name>
    <dbReference type="NCBI Taxonomy" id="31246"/>
    <lineage>
        <taxon>Eukaryota</taxon>
        <taxon>Metazoa</taxon>
        <taxon>Spiralia</taxon>
        <taxon>Lophotrochozoa</taxon>
        <taxon>Platyhelminthes</taxon>
        <taxon>Trematoda</taxon>
        <taxon>Digenea</taxon>
        <taxon>Strigeidida</taxon>
        <taxon>Schistosomatoidea</taxon>
        <taxon>Schistosomatidae</taxon>
        <taxon>Schistosoma</taxon>
    </lineage>
</organism>
<dbReference type="AlphaFoldDB" id="A0A3P8BBE0"/>
<reference evidence="1 2" key="1">
    <citation type="submission" date="2018-11" db="EMBL/GenBank/DDBJ databases">
        <authorList>
            <consortium name="Pathogen Informatics"/>
        </authorList>
    </citation>
    <scope>NUCLEOTIDE SEQUENCE [LARGE SCALE GENOMIC DNA]</scope>
    <source>
        <strain>Denwood</strain>
        <strain evidence="2">Zambia</strain>
    </source>
</reference>
<sequence>MIVERCRKINTKPSNLYFRVNIALCIPERHLISIVML</sequence>
<gene>
    <name evidence="1" type="ORF">SMTD_LOCUS4665</name>
</gene>
<proteinExistence type="predicted"/>
<dbReference type="EMBL" id="UZAL01026684">
    <property type="protein sequence ID" value="VDP24467.1"/>
    <property type="molecule type" value="Genomic_DNA"/>
</dbReference>
<dbReference type="Proteomes" id="UP000269396">
    <property type="component" value="Unassembled WGS sequence"/>
</dbReference>
<protein>
    <submittedName>
        <fullName evidence="1">Uncharacterized protein</fullName>
    </submittedName>
</protein>